<dbReference type="InterPro" id="IPR043504">
    <property type="entry name" value="Peptidase_S1_PA_chymotrypsin"/>
</dbReference>
<keyword evidence="10" id="KW-0325">Glycoprotein</keyword>
<dbReference type="SMART" id="SM00032">
    <property type="entry name" value="CCP"/>
    <property type="match status" value="1"/>
</dbReference>
<evidence type="ECO:0000256" key="4">
    <source>
        <dbReference type="ARBA" id="ARBA00022588"/>
    </source>
</evidence>
<dbReference type="SUPFAM" id="SSF50494">
    <property type="entry name" value="Trypsin-like serine proteases"/>
    <property type="match status" value="1"/>
</dbReference>
<evidence type="ECO:0000313" key="17">
    <source>
        <dbReference type="EMBL" id="CAH3018866.1"/>
    </source>
</evidence>
<keyword evidence="6" id="KW-0732">Signal</keyword>
<keyword evidence="9" id="KW-1015">Disulfide bond</keyword>
<dbReference type="Gene3D" id="3.40.50.410">
    <property type="entry name" value="von Willebrand factor, type A domain"/>
    <property type="match status" value="1"/>
</dbReference>
<dbReference type="CDD" id="cd00190">
    <property type="entry name" value="Tryp_SPc"/>
    <property type="match status" value="1"/>
</dbReference>
<feature type="domain" description="Sushi" evidence="16">
    <location>
        <begin position="49"/>
        <end position="105"/>
    </location>
</feature>
<dbReference type="SUPFAM" id="SSF57535">
    <property type="entry name" value="Complement control module/SCR domain"/>
    <property type="match status" value="1"/>
</dbReference>
<dbReference type="InterPro" id="IPR035976">
    <property type="entry name" value="Sushi/SCR/CCP_sf"/>
</dbReference>
<comment type="cofactor">
    <cofactor evidence="1">
        <name>Mn(2+)</name>
        <dbReference type="ChEBI" id="CHEBI:29035"/>
    </cofactor>
</comment>
<dbReference type="SUPFAM" id="SSF53300">
    <property type="entry name" value="vWA-like"/>
    <property type="match status" value="1"/>
</dbReference>
<evidence type="ECO:0000259" key="16">
    <source>
        <dbReference type="PROSITE" id="PS50923"/>
    </source>
</evidence>
<proteinExistence type="predicted"/>
<sequence length="632" mass="71694">MSVKHCCNYTKVRYECINGYKLIEGDKTHHCKDGILYGKQPRCGFPKVTSCGNPQTIRHGYFVGSEFTVGSTVRYRCVHGYKLHGPAVSKCKKHGSWTRRPVCVDKRVMNVNEATAFIRHSLLDNKVQHQCNNASCFKNGFRTRRSLDLDYNGGLDVIFIVDVSNSVSKDDFQIGLKFAQELIRVLAATVTRGDVRLAVVSYNNKPETTMNFESPSERVIKKIGSLKKPGGCGASLGRAMYMTRRRLVPTMRKNSNKAMFIISTGTLNMGTSHPRAARLLESEQSFQVFSIAIGKNPNKRVLSTVASQPEKSHLIFLRYYGDVFDAVRRTVTLKQRDPAECGVSVTEPRQRIVRGNKATSGVWPWQINIYWDGAHVCKGALIDKEWVITAAHCFYSKTWRPVVRPASRYTIKAGGHHLGDRKTSPEQLIEATKIFIHDNYKRRNHENDIALVKLNRKVKLGKYVSPVCLPEKDKDLAIPGKHGYVAGWGEKQTHMKQERKSSGRQSRKKSRSRVTLHIALSILSKKVCINSTKQAFNSSLMFCAGEGEKSGQQPCRGDGGGPFLRDRYDSRSRRYRWTVTGLVSWGEGCGTKGRYNFFTRVEPYFDWIKETMNPPKRGGRRLRRQRKRNGRN</sequence>
<evidence type="ECO:0000256" key="11">
    <source>
        <dbReference type="ARBA" id="ARBA00029636"/>
    </source>
</evidence>
<keyword evidence="18" id="KW-1185">Reference proteome</keyword>
<dbReference type="InterPro" id="IPR000436">
    <property type="entry name" value="Sushi_SCR_CCP_dom"/>
</dbReference>
<feature type="domain" description="VWFA" evidence="14">
    <location>
        <begin position="156"/>
        <end position="331"/>
    </location>
</feature>
<dbReference type="InterPro" id="IPR001314">
    <property type="entry name" value="Peptidase_S1A"/>
</dbReference>
<dbReference type="CDD" id="cd00033">
    <property type="entry name" value="CCP"/>
    <property type="match status" value="1"/>
</dbReference>
<evidence type="ECO:0000259" key="14">
    <source>
        <dbReference type="PROSITE" id="PS50234"/>
    </source>
</evidence>
<organism evidence="17 18">
    <name type="scientific">Porites evermanni</name>
    <dbReference type="NCBI Taxonomy" id="104178"/>
    <lineage>
        <taxon>Eukaryota</taxon>
        <taxon>Metazoa</taxon>
        <taxon>Cnidaria</taxon>
        <taxon>Anthozoa</taxon>
        <taxon>Hexacorallia</taxon>
        <taxon>Scleractinia</taxon>
        <taxon>Fungiina</taxon>
        <taxon>Poritidae</taxon>
        <taxon>Porites</taxon>
    </lineage>
</organism>
<dbReference type="Pfam" id="PF00092">
    <property type="entry name" value="VWA"/>
    <property type="match status" value="1"/>
</dbReference>
<dbReference type="Gene3D" id="2.10.70.10">
    <property type="entry name" value="Complement Module, domain 1"/>
    <property type="match status" value="1"/>
</dbReference>
<evidence type="ECO:0000256" key="8">
    <source>
        <dbReference type="ARBA" id="ARBA00022859"/>
    </source>
</evidence>
<comment type="caution">
    <text evidence="12">Lacks conserved residue(s) required for the propagation of feature annotation.</text>
</comment>
<dbReference type="PROSITE" id="PS00134">
    <property type="entry name" value="TRYPSIN_HIS"/>
    <property type="match status" value="1"/>
</dbReference>
<evidence type="ECO:0000256" key="3">
    <source>
        <dbReference type="ARBA" id="ARBA00004241"/>
    </source>
</evidence>
<evidence type="ECO:0000256" key="1">
    <source>
        <dbReference type="ARBA" id="ARBA00001936"/>
    </source>
</evidence>
<comment type="cofactor">
    <cofactor evidence="2">
        <name>Mg(2+)</name>
        <dbReference type="ChEBI" id="CHEBI:18420"/>
    </cofactor>
</comment>
<dbReference type="CDD" id="cd01450">
    <property type="entry name" value="vWFA_subfamily_ECM"/>
    <property type="match status" value="1"/>
</dbReference>
<evidence type="ECO:0000256" key="6">
    <source>
        <dbReference type="ARBA" id="ARBA00022729"/>
    </source>
</evidence>
<keyword evidence="4" id="KW-0399">Innate immunity</keyword>
<feature type="domain" description="Peptidase S1" evidence="15">
    <location>
        <begin position="352"/>
        <end position="613"/>
    </location>
</feature>
<evidence type="ECO:0000256" key="7">
    <source>
        <dbReference type="ARBA" id="ARBA00022737"/>
    </source>
</evidence>
<keyword evidence="5 12" id="KW-0768">Sushi</keyword>
<evidence type="ECO:0000256" key="12">
    <source>
        <dbReference type="PROSITE-ProRule" id="PRU00302"/>
    </source>
</evidence>
<dbReference type="InterPro" id="IPR002035">
    <property type="entry name" value="VWF_A"/>
</dbReference>
<reference evidence="17 18" key="1">
    <citation type="submission" date="2022-05" db="EMBL/GenBank/DDBJ databases">
        <authorList>
            <consortium name="Genoscope - CEA"/>
            <person name="William W."/>
        </authorList>
    </citation>
    <scope>NUCLEOTIDE SEQUENCE [LARGE SCALE GENOMIC DNA]</scope>
</reference>
<protein>
    <recommendedName>
        <fullName evidence="11">C3/C5 convertase</fullName>
    </recommendedName>
</protein>
<dbReference type="Proteomes" id="UP001159427">
    <property type="component" value="Unassembled WGS sequence"/>
</dbReference>
<gene>
    <name evidence="17" type="ORF">PEVE_00045195</name>
</gene>
<feature type="region of interest" description="Disordered" evidence="13">
    <location>
        <begin position="488"/>
        <end position="512"/>
    </location>
</feature>
<evidence type="ECO:0000313" key="18">
    <source>
        <dbReference type="Proteomes" id="UP001159427"/>
    </source>
</evidence>
<dbReference type="InterPro" id="IPR018114">
    <property type="entry name" value="TRYPSIN_HIS"/>
</dbReference>
<evidence type="ECO:0000256" key="10">
    <source>
        <dbReference type="ARBA" id="ARBA00023180"/>
    </source>
</evidence>
<dbReference type="PRINTS" id="PR00722">
    <property type="entry name" value="CHYMOTRYPSIN"/>
</dbReference>
<dbReference type="InterPro" id="IPR009003">
    <property type="entry name" value="Peptidase_S1_PA"/>
</dbReference>
<feature type="compositionally biased region" description="Basic and acidic residues" evidence="13">
    <location>
        <begin position="491"/>
        <end position="501"/>
    </location>
</feature>
<dbReference type="PROSITE" id="PS50923">
    <property type="entry name" value="SUSHI"/>
    <property type="match status" value="1"/>
</dbReference>
<dbReference type="Pfam" id="PF00084">
    <property type="entry name" value="Sushi"/>
    <property type="match status" value="1"/>
</dbReference>
<comment type="caution">
    <text evidence="17">The sequence shown here is derived from an EMBL/GenBank/DDBJ whole genome shotgun (WGS) entry which is preliminary data.</text>
</comment>
<dbReference type="PANTHER" id="PTHR46393:SF7">
    <property type="entry name" value="COMPLEMENT C2"/>
    <property type="match status" value="1"/>
</dbReference>
<accession>A0ABN8LT04</accession>
<comment type="subcellular location">
    <subcellularLocation>
        <location evidence="3">Cell surface</location>
    </subcellularLocation>
</comment>
<evidence type="ECO:0000259" key="15">
    <source>
        <dbReference type="PROSITE" id="PS50240"/>
    </source>
</evidence>
<keyword evidence="7" id="KW-0677">Repeat</keyword>
<dbReference type="PROSITE" id="PS50240">
    <property type="entry name" value="TRYPSIN_DOM"/>
    <property type="match status" value="1"/>
</dbReference>
<dbReference type="Gene3D" id="2.40.10.10">
    <property type="entry name" value="Trypsin-like serine proteases"/>
    <property type="match status" value="1"/>
</dbReference>
<evidence type="ECO:0000256" key="2">
    <source>
        <dbReference type="ARBA" id="ARBA00001946"/>
    </source>
</evidence>
<dbReference type="EMBL" id="CALNXI010000099">
    <property type="protein sequence ID" value="CAH3018866.1"/>
    <property type="molecule type" value="Genomic_DNA"/>
</dbReference>
<keyword evidence="8" id="KW-0391">Immunity</keyword>
<dbReference type="PANTHER" id="PTHR46393">
    <property type="entry name" value="SUSHI DOMAIN-CONTAINING PROTEIN"/>
    <property type="match status" value="1"/>
</dbReference>
<dbReference type="Pfam" id="PF00089">
    <property type="entry name" value="Trypsin"/>
    <property type="match status" value="1"/>
</dbReference>
<dbReference type="SMART" id="SM00327">
    <property type="entry name" value="VWA"/>
    <property type="match status" value="1"/>
</dbReference>
<evidence type="ECO:0000256" key="9">
    <source>
        <dbReference type="ARBA" id="ARBA00023157"/>
    </source>
</evidence>
<dbReference type="InterPro" id="IPR001254">
    <property type="entry name" value="Trypsin_dom"/>
</dbReference>
<dbReference type="InterPro" id="IPR036465">
    <property type="entry name" value="vWFA_dom_sf"/>
</dbReference>
<evidence type="ECO:0000256" key="5">
    <source>
        <dbReference type="ARBA" id="ARBA00022659"/>
    </source>
</evidence>
<name>A0ABN8LT04_9CNID</name>
<evidence type="ECO:0000256" key="13">
    <source>
        <dbReference type="SAM" id="MobiDB-lite"/>
    </source>
</evidence>
<dbReference type="SMART" id="SM00020">
    <property type="entry name" value="Tryp_SPc"/>
    <property type="match status" value="1"/>
</dbReference>
<dbReference type="PROSITE" id="PS50234">
    <property type="entry name" value="VWFA"/>
    <property type="match status" value="1"/>
</dbReference>